<evidence type="ECO:0000256" key="1">
    <source>
        <dbReference type="SAM" id="MobiDB-lite"/>
    </source>
</evidence>
<organism evidence="3 4">
    <name type="scientific">Diatrype stigma</name>
    <dbReference type="NCBI Taxonomy" id="117547"/>
    <lineage>
        <taxon>Eukaryota</taxon>
        <taxon>Fungi</taxon>
        <taxon>Dikarya</taxon>
        <taxon>Ascomycota</taxon>
        <taxon>Pezizomycotina</taxon>
        <taxon>Sordariomycetes</taxon>
        <taxon>Xylariomycetidae</taxon>
        <taxon>Xylariales</taxon>
        <taxon>Diatrypaceae</taxon>
        <taxon>Diatrype</taxon>
    </lineage>
</organism>
<feature type="region of interest" description="Disordered" evidence="1">
    <location>
        <begin position="368"/>
        <end position="387"/>
    </location>
</feature>
<comment type="caution">
    <text evidence="3">The sequence shown here is derived from an EMBL/GenBank/DDBJ whole genome shotgun (WGS) entry which is preliminary data.</text>
</comment>
<feature type="compositionally biased region" description="Low complexity" evidence="1">
    <location>
        <begin position="249"/>
        <end position="264"/>
    </location>
</feature>
<feature type="compositionally biased region" description="Polar residues" evidence="1">
    <location>
        <begin position="180"/>
        <end position="190"/>
    </location>
</feature>
<gene>
    <name evidence="3" type="ORF">SLS62_005446</name>
</gene>
<keyword evidence="4" id="KW-1185">Reference proteome</keyword>
<feature type="region of interest" description="Disordered" evidence="1">
    <location>
        <begin position="249"/>
        <end position="269"/>
    </location>
</feature>
<dbReference type="EMBL" id="JAKJXP020000036">
    <property type="protein sequence ID" value="KAK7752677.1"/>
    <property type="molecule type" value="Genomic_DNA"/>
</dbReference>
<dbReference type="Proteomes" id="UP001320420">
    <property type="component" value="Unassembled WGS sequence"/>
</dbReference>
<feature type="compositionally biased region" description="Low complexity" evidence="1">
    <location>
        <begin position="200"/>
        <end position="219"/>
    </location>
</feature>
<evidence type="ECO:0000256" key="2">
    <source>
        <dbReference type="SAM" id="Phobius"/>
    </source>
</evidence>
<accession>A0AAN9USU2</accession>
<keyword evidence="2" id="KW-0812">Transmembrane</keyword>
<feature type="compositionally biased region" description="Polar residues" evidence="1">
    <location>
        <begin position="317"/>
        <end position="328"/>
    </location>
</feature>
<feature type="compositionally biased region" description="Polar residues" evidence="1">
    <location>
        <begin position="446"/>
        <end position="474"/>
    </location>
</feature>
<keyword evidence="2" id="KW-0472">Membrane</keyword>
<evidence type="ECO:0000313" key="4">
    <source>
        <dbReference type="Proteomes" id="UP001320420"/>
    </source>
</evidence>
<protein>
    <submittedName>
        <fullName evidence="3">Uncharacterized protein</fullName>
    </submittedName>
</protein>
<feature type="region of interest" description="Disordered" evidence="1">
    <location>
        <begin position="175"/>
        <end position="219"/>
    </location>
</feature>
<dbReference type="AlphaFoldDB" id="A0AAN9USU2"/>
<sequence length="474" mass="49859">MGSTPPLAALTTIFTPPCQTSWLISTSKIPSQFPPFPTQGPASCDPPEWPENIADKGFQYYSPAICPSGFEVGTDCEVQDTRIAEEKFPPIAFGETAFYCVPSGYTCTTDTSDFRGGVWGYTVTGQTTGKSVDCTVGPAVQIRWKEEDLEALETHPLTPGLVLGGGETTIQATTTQVSTDRTPTTLNNATPEVPASPGITEATDTTEPTEPTEQTEPPTRFSTVVTTLFLSGGLISVSTVTAGISEISSGVTTTPTTTEGSPVGMPTPPSSQMNNAGGKVMGNPIALATVFLSSLFVGVGLVAVAYVLLRRHRSKAASQGQGWDSSPGDSVRGQRGGERWQDAAELEGSSPAWPPAFQLWRTRAELGTDGPIPELGARSAVGTRDNPAELECREAVASSSRRRWSWLSHVSDKLSVRSKKSSPRATPSSRGRGAAAAIMPPRRTLSGASDASTTSTIGSVSSEKALLSQQDSPR</sequence>
<feature type="region of interest" description="Disordered" evidence="1">
    <location>
        <begin position="317"/>
        <end position="354"/>
    </location>
</feature>
<feature type="transmembrane region" description="Helical" evidence="2">
    <location>
        <begin position="285"/>
        <end position="309"/>
    </location>
</feature>
<feature type="region of interest" description="Disordered" evidence="1">
    <location>
        <begin position="415"/>
        <end position="474"/>
    </location>
</feature>
<proteinExistence type="predicted"/>
<reference evidence="3 4" key="1">
    <citation type="submission" date="2024-02" db="EMBL/GenBank/DDBJ databases">
        <title>De novo assembly and annotation of 12 fungi associated with fruit tree decline syndrome in Ontario, Canada.</title>
        <authorList>
            <person name="Sulman M."/>
            <person name="Ellouze W."/>
            <person name="Ilyukhin E."/>
        </authorList>
    </citation>
    <scope>NUCLEOTIDE SEQUENCE [LARGE SCALE GENOMIC DNA]</scope>
    <source>
        <strain evidence="3 4">M11/M66-122</strain>
    </source>
</reference>
<evidence type="ECO:0000313" key="3">
    <source>
        <dbReference type="EMBL" id="KAK7752677.1"/>
    </source>
</evidence>
<name>A0AAN9USU2_9PEZI</name>
<keyword evidence="2" id="KW-1133">Transmembrane helix</keyword>